<keyword evidence="1" id="KW-0812">Transmembrane</keyword>
<keyword evidence="1" id="KW-0472">Membrane</keyword>
<sequence length="104" mass="11324">MLKKIVFYTGASFASLFVVPTLAILIPVFPILGIGLAGYTILHVFGMFPSLPLVSLGVIPVAYPLQIITAFIVSGLLLILGIVSYKGLKKYIRLLAKRKEQANY</sequence>
<name>A0A9X2IPJ6_9BACI</name>
<reference evidence="2" key="1">
    <citation type="submission" date="2022-05" db="EMBL/GenBank/DDBJ databases">
        <title>Comparative Genomics of Spacecraft Associated Microbes.</title>
        <authorList>
            <person name="Tran M.T."/>
            <person name="Wright A."/>
            <person name="Seuylemezian A."/>
            <person name="Eisen J."/>
            <person name="Coil D."/>
        </authorList>
    </citation>
    <scope>NUCLEOTIDE SEQUENCE</scope>
    <source>
        <strain evidence="2">214.1.1</strain>
    </source>
</reference>
<dbReference type="Proteomes" id="UP001139179">
    <property type="component" value="Unassembled WGS sequence"/>
</dbReference>
<proteinExistence type="predicted"/>
<organism evidence="2 3">
    <name type="scientific">Halalkalibacter oceani</name>
    <dbReference type="NCBI Taxonomy" id="1653776"/>
    <lineage>
        <taxon>Bacteria</taxon>
        <taxon>Bacillati</taxon>
        <taxon>Bacillota</taxon>
        <taxon>Bacilli</taxon>
        <taxon>Bacillales</taxon>
        <taxon>Bacillaceae</taxon>
        <taxon>Halalkalibacter</taxon>
    </lineage>
</organism>
<evidence type="ECO:0000256" key="1">
    <source>
        <dbReference type="SAM" id="Phobius"/>
    </source>
</evidence>
<dbReference type="RefSeq" id="WP_251224066.1">
    <property type="nucleotide sequence ID" value="NZ_JAMBOL010000014.1"/>
</dbReference>
<protein>
    <submittedName>
        <fullName evidence="2">Uncharacterized protein</fullName>
    </submittedName>
</protein>
<dbReference type="AlphaFoldDB" id="A0A9X2IPJ6"/>
<evidence type="ECO:0000313" key="2">
    <source>
        <dbReference type="EMBL" id="MCM3715310.1"/>
    </source>
</evidence>
<gene>
    <name evidence="2" type="ORF">M3202_14660</name>
</gene>
<keyword evidence="1" id="KW-1133">Transmembrane helix</keyword>
<comment type="caution">
    <text evidence="2">The sequence shown here is derived from an EMBL/GenBank/DDBJ whole genome shotgun (WGS) entry which is preliminary data.</text>
</comment>
<accession>A0A9X2IPJ6</accession>
<feature type="transmembrane region" description="Helical" evidence="1">
    <location>
        <begin position="65"/>
        <end position="88"/>
    </location>
</feature>
<dbReference type="EMBL" id="JAMBOL010000014">
    <property type="protein sequence ID" value="MCM3715310.1"/>
    <property type="molecule type" value="Genomic_DNA"/>
</dbReference>
<evidence type="ECO:0000313" key="3">
    <source>
        <dbReference type="Proteomes" id="UP001139179"/>
    </source>
</evidence>
<keyword evidence="3" id="KW-1185">Reference proteome</keyword>
<feature type="transmembrane region" description="Helical" evidence="1">
    <location>
        <begin position="6"/>
        <end position="29"/>
    </location>
</feature>